<proteinExistence type="predicted"/>
<dbReference type="EMBL" id="JBHRZI010000010">
    <property type="protein sequence ID" value="MFC3891233.1"/>
    <property type="molecule type" value="Genomic_DNA"/>
</dbReference>
<sequence>MLPNWLYTQNVLPVELAAQAADPAADRAEVLAGLTASPLADLGRRGWEQAGRGLAALGTASPGIGAEFAEQLAQRYRGDAPRPYLVRAALLVSVAVGVATDLVRRAAACQSREVGEAATAVLTAQAALLRVLSMLDVFAATGREPDATVSAGFHTVVRGAAQTLVRATELLPREGISADLAEHVRRVSSDDVIGDPEWSTKVAQSLVGNWSSFEGCV</sequence>
<gene>
    <name evidence="1" type="ORF">ACFOWZ_07070</name>
</gene>
<comment type="caution">
    <text evidence="1">The sequence shown here is derived from an EMBL/GenBank/DDBJ whole genome shotgun (WGS) entry which is preliminary data.</text>
</comment>
<evidence type="ECO:0008006" key="3">
    <source>
        <dbReference type="Google" id="ProtNLM"/>
    </source>
</evidence>
<name>A0ABV8BLX4_9PSEU</name>
<protein>
    <recommendedName>
        <fullName evidence="3">Acyl-CoA dehydrogenase, C-terminal domain</fullName>
    </recommendedName>
</protein>
<dbReference type="Proteomes" id="UP001595690">
    <property type="component" value="Unassembled WGS sequence"/>
</dbReference>
<evidence type="ECO:0000313" key="1">
    <source>
        <dbReference type="EMBL" id="MFC3891233.1"/>
    </source>
</evidence>
<keyword evidence="2" id="KW-1185">Reference proteome</keyword>
<evidence type="ECO:0000313" key="2">
    <source>
        <dbReference type="Proteomes" id="UP001595690"/>
    </source>
</evidence>
<dbReference type="RefSeq" id="WP_382370365.1">
    <property type="nucleotide sequence ID" value="NZ_JBHRZI010000010.1"/>
</dbReference>
<organism evidence="1 2">
    <name type="scientific">Lentzea rhizosphaerae</name>
    <dbReference type="NCBI Taxonomy" id="2041025"/>
    <lineage>
        <taxon>Bacteria</taxon>
        <taxon>Bacillati</taxon>
        <taxon>Actinomycetota</taxon>
        <taxon>Actinomycetes</taxon>
        <taxon>Pseudonocardiales</taxon>
        <taxon>Pseudonocardiaceae</taxon>
        <taxon>Lentzea</taxon>
    </lineage>
</organism>
<reference evidence="2" key="1">
    <citation type="journal article" date="2019" name="Int. J. Syst. Evol. Microbiol.">
        <title>The Global Catalogue of Microorganisms (GCM) 10K type strain sequencing project: providing services to taxonomists for standard genome sequencing and annotation.</title>
        <authorList>
            <consortium name="The Broad Institute Genomics Platform"/>
            <consortium name="The Broad Institute Genome Sequencing Center for Infectious Disease"/>
            <person name="Wu L."/>
            <person name="Ma J."/>
        </authorList>
    </citation>
    <scope>NUCLEOTIDE SEQUENCE [LARGE SCALE GENOMIC DNA]</scope>
    <source>
        <strain evidence="2">CGMCC 4.7405</strain>
    </source>
</reference>
<accession>A0ABV8BLX4</accession>